<organism evidence="3 4">
    <name type="scientific">Orchesella dallaii</name>
    <dbReference type="NCBI Taxonomy" id="48710"/>
    <lineage>
        <taxon>Eukaryota</taxon>
        <taxon>Metazoa</taxon>
        <taxon>Ecdysozoa</taxon>
        <taxon>Arthropoda</taxon>
        <taxon>Hexapoda</taxon>
        <taxon>Collembola</taxon>
        <taxon>Entomobryomorpha</taxon>
        <taxon>Entomobryoidea</taxon>
        <taxon>Orchesellidae</taxon>
        <taxon>Orchesellinae</taxon>
        <taxon>Orchesella</taxon>
    </lineage>
</organism>
<accession>A0ABP1RW02</accession>
<gene>
    <name evidence="3" type="ORF">ODALV1_LOCUS26693</name>
</gene>
<comment type="caution">
    <text evidence="3">The sequence shown here is derived from an EMBL/GenBank/DDBJ whole genome shotgun (WGS) entry which is preliminary data.</text>
</comment>
<dbReference type="PROSITE" id="PS51412">
    <property type="entry name" value="MACPF_2"/>
    <property type="match status" value="1"/>
</dbReference>
<evidence type="ECO:0000259" key="2">
    <source>
        <dbReference type="PROSITE" id="PS51412"/>
    </source>
</evidence>
<sequence>MYGTHVVKSIHGGGAIEIQLRNNGPVNKEFSKALFSLINFGENMEFFEGVNETSKDGSRTVLQEGIDHTLVFSGGNPQYQTRDFTQLSIEDAVELMSKWQKSLKYRPTLLTSEIELIPISRVAKKIGSKYEQEIERVAAILYNATLKSFPKLRPGTAHGSTPPSRQETEFMNQISMEIQKSDQRLQEIMMSLKKTEMENALRRDKLEQERLEWEKQKIQLEFVWKQQESNLTNEVNDMREAAEERIRLERVKQAETDATKQQEWKGVLTSQQEAESARGNDLMKAIITRPPRDGSSLQEGTMIK</sequence>
<reference evidence="3 4" key="1">
    <citation type="submission" date="2024-08" db="EMBL/GenBank/DDBJ databases">
        <authorList>
            <person name="Cucini C."/>
            <person name="Frati F."/>
        </authorList>
    </citation>
    <scope>NUCLEOTIDE SEQUENCE [LARGE SCALE GENOMIC DNA]</scope>
</reference>
<dbReference type="Proteomes" id="UP001642540">
    <property type="component" value="Unassembled WGS sequence"/>
</dbReference>
<evidence type="ECO:0000313" key="4">
    <source>
        <dbReference type="Proteomes" id="UP001642540"/>
    </source>
</evidence>
<protein>
    <recommendedName>
        <fullName evidence="2">MACPF domain-containing protein</fullName>
    </recommendedName>
</protein>
<feature type="region of interest" description="Disordered" evidence="1">
    <location>
        <begin position="257"/>
        <end position="281"/>
    </location>
</feature>
<evidence type="ECO:0000313" key="3">
    <source>
        <dbReference type="EMBL" id="CAL8136946.1"/>
    </source>
</evidence>
<evidence type="ECO:0000256" key="1">
    <source>
        <dbReference type="SAM" id="MobiDB-lite"/>
    </source>
</evidence>
<name>A0ABP1RW02_9HEXA</name>
<dbReference type="Pfam" id="PF01823">
    <property type="entry name" value="MACPF"/>
    <property type="match status" value="1"/>
</dbReference>
<keyword evidence="4" id="KW-1185">Reference proteome</keyword>
<dbReference type="EMBL" id="CAXLJM020000112">
    <property type="protein sequence ID" value="CAL8136946.1"/>
    <property type="molecule type" value="Genomic_DNA"/>
</dbReference>
<dbReference type="InterPro" id="IPR020864">
    <property type="entry name" value="MACPF"/>
</dbReference>
<feature type="domain" description="MACPF" evidence="2">
    <location>
        <begin position="1"/>
        <end position="153"/>
    </location>
</feature>
<proteinExistence type="predicted"/>